<evidence type="ECO:0000256" key="3">
    <source>
        <dbReference type="ARBA" id="ARBA00023239"/>
    </source>
</evidence>
<organism evidence="8 9">
    <name type="scientific">Mixia osmundae (strain CBS 9802 / IAM 14324 / JCM 22182 / KY 12970)</name>
    <dbReference type="NCBI Taxonomy" id="764103"/>
    <lineage>
        <taxon>Eukaryota</taxon>
        <taxon>Fungi</taxon>
        <taxon>Dikarya</taxon>
        <taxon>Basidiomycota</taxon>
        <taxon>Pucciniomycotina</taxon>
        <taxon>Mixiomycetes</taxon>
        <taxon>Mixiales</taxon>
        <taxon>Mixiaceae</taxon>
        <taxon>Mixia</taxon>
    </lineage>
</organism>
<reference evidence="8 9" key="2">
    <citation type="journal article" date="2012" name="Open Biol.">
        <title>Characteristics of nucleosomes and linker DNA regions on the genome of the basidiomycete Mixia osmundae revealed by mono- and dinucleosome mapping.</title>
        <authorList>
            <person name="Nishida H."/>
            <person name="Kondo S."/>
            <person name="Matsumoto T."/>
            <person name="Suzuki Y."/>
            <person name="Yoshikawa H."/>
            <person name="Taylor T.D."/>
            <person name="Sugiyama J."/>
        </authorList>
    </citation>
    <scope>NUCLEOTIDE SEQUENCE [LARGE SCALE GENOMIC DNA]</scope>
    <source>
        <strain evidence="9">CBS 9802 / IAM 14324 / JCM 22182 / KY 12970</strain>
    </source>
</reference>
<evidence type="ECO:0000256" key="7">
    <source>
        <dbReference type="SAM" id="MobiDB-lite"/>
    </source>
</evidence>
<keyword evidence="2" id="KW-0378">Hydrolase</keyword>
<sequence length="211" mass="23622">MNDSSGPTAKRRKLQPLVAQNQRKEDAAAHQGRVRTVPHVDGIFPSQQCQAAHPDVRATDGPSLRLSLSKTLYLRAHETDKVRDAVRSIAAKISSFEISFDKLIRLTNEDKTRSFLARRVAAGAENLTAILAELHVVLRKLRLPLFYDPPIFHASFAWRVLLNAEQVGNAFSDTELDEANAEHGSALRKDIHSVTELCFKCRNDVQSFNVR</sequence>
<protein>
    <recommendedName>
        <fullName evidence="5">U6 snRNA phosphodiesterase 1</fullName>
    </recommendedName>
    <alternativeName>
        <fullName evidence="6">3'-5' RNA exonuclease USB1</fullName>
    </alternativeName>
</protein>
<dbReference type="STRING" id="764103.G7E7J7"/>
<dbReference type="OMA" id="SARYHIS"/>
<evidence type="ECO:0000313" key="9">
    <source>
        <dbReference type="Proteomes" id="UP000009131"/>
    </source>
</evidence>
<dbReference type="eggNOG" id="KOG3102">
    <property type="taxonomic scope" value="Eukaryota"/>
</dbReference>
<evidence type="ECO:0000256" key="5">
    <source>
        <dbReference type="ARBA" id="ARBA00029543"/>
    </source>
</evidence>
<dbReference type="Gene3D" id="3.90.1140.10">
    <property type="entry name" value="Cyclic phosphodiesterase"/>
    <property type="match status" value="1"/>
</dbReference>
<evidence type="ECO:0000313" key="8">
    <source>
        <dbReference type="EMBL" id="GAA98807.1"/>
    </source>
</evidence>
<dbReference type="Pfam" id="PF09749">
    <property type="entry name" value="HVSL"/>
    <property type="match status" value="1"/>
</dbReference>
<dbReference type="RefSeq" id="XP_014566982.1">
    <property type="nucleotide sequence ID" value="XM_014711496.1"/>
</dbReference>
<evidence type="ECO:0000256" key="6">
    <source>
        <dbReference type="ARBA" id="ARBA00030030"/>
    </source>
</evidence>
<dbReference type="OrthoDB" id="49151at2759"/>
<dbReference type="PANTHER" id="PTHR13522">
    <property type="entry name" value="U6 SNRNA PHOSPHODIESTERASE 1"/>
    <property type="match status" value="1"/>
</dbReference>
<accession>G7E7J7</accession>
<dbReference type="Proteomes" id="UP000009131">
    <property type="component" value="Unassembled WGS sequence"/>
</dbReference>
<dbReference type="AlphaFoldDB" id="G7E7J7"/>
<gene>
    <name evidence="8" type="primary">Mo05495</name>
    <name evidence="8" type="ORF">E5Q_05495</name>
</gene>
<evidence type="ECO:0000256" key="1">
    <source>
        <dbReference type="ARBA" id="ARBA00022722"/>
    </source>
</evidence>
<name>G7E7J7_MIXOS</name>
<comment type="caution">
    <text evidence="8">The sequence shown here is derived from an EMBL/GenBank/DDBJ whole genome shotgun (WGS) entry which is preliminary data.</text>
</comment>
<feature type="region of interest" description="Disordered" evidence="7">
    <location>
        <begin position="1"/>
        <end position="31"/>
    </location>
</feature>
<dbReference type="InParanoid" id="G7E7J7"/>
<dbReference type="GO" id="GO:0005634">
    <property type="term" value="C:nucleus"/>
    <property type="evidence" value="ECO:0007669"/>
    <property type="project" value="TreeGrafter"/>
</dbReference>
<evidence type="ECO:0000256" key="4">
    <source>
        <dbReference type="ARBA" id="ARBA00023242"/>
    </source>
</evidence>
<dbReference type="GO" id="GO:0016829">
    <property type="term" value="F:lyase activity"/>
    <property type="evidence" value="ECO:0007669"/>
    <property type="project" value="UniProtKB-KW"/>
</dbReference>
<dbReference type="PANTHER" id="PTHR13522:SF3">
    <property type="entry name" value="U6 SNRNA PHOSPHODIESTERASE 1"/>
    <property type="match status" value="1"/>
</dbReference>
<keyword evidence="1" id="KW-0540">Nuclease</keyword>
<dbReference type="InterPro" id="IPR027521">
    <property type="entry name" value="Usb1"/>
</dbReference>
<keyword evidence="9" id="KW-1185">Reference proteome</keyword>
<dbReference type="GO" id="GO:0000175">
    <property type="term" value="F:3'-5'-RNA exonuclease activity"/>
    <property type="evidence" value="ECO:0007669"/>
    <property type="project" value="TreeGrafter"/>
</dbReference>
<reference evidence="8 9" key="1">
    <citation type="journal article" date="2011" name="J. Gen. Appl. Microbiol.">
        <title>Draft genome sequencing of the enigmatic basidiomycete Mixia osmundae.</title>
        <authorList>
            <person name="Nishida H."/>
            <person name="Nagatsuka Y."/>
            <person name="Sugiyama J."/>
        </authorList>
    </citation>
    <scope>NUCLEOTIDE SEQUENCE [LARGE SCALE GENOMIC DNA]</scope>
    <source>
        <strain evidence="9">CBS 9802 / IAM 14324 / JCM 22182 / KY 12970</strain>
    </source>
</reference>
<evidence type="ECO:0000256" key="2">
    <source>
        <dbReference type="ARBA" id="ARBA00022801"/>
    </source>
</evidence>
<dbReference type="EMBL" id="BABT02000165">
    <property type="protein sequence ID" value="GAA98807.1"/>
    <property type="molecule type" value="Genomic_DNA"/>
</dbReference>
<keyword evidence="3" id="KW-0456">Lyase</keyword>
<keyword evidence="4" id="KW-0539">Nucleus</keyword>
<proteinExistence type="predicted"/>
<dbReference type="HOGENOM" id="CLU_1305129_0_0_1"/>
<dbReference type="GO" id="GO:0034477">
    <property type="term" value="P:U6 snRNA 3'-end processing"/>
    <property type="evidence" value="ECO:0007669"/>
    <property type="project" value="InterPro"/>
</dbReference>